<sequence length="46" mass="5546">MPLLFTLHATSFIHFARHCIAIGFHAYFFPSFSIYCYQLFQFFLSY</sequence>
<accession>A0A0A9FAT2</accession>
<name>A0A0A9FAT2_ARUDO</name>
<organism evidence="1">
    <name type="scientific">Arundo donax</name>
    <name type="common">Giant reed</name>
    <name type="synonym">Donax arundinaceus</name>
    <dbReference type="NCBI Taxonomy" id="35708"/>
    <lineage>
        <taxon>Eukaryota</taxon>
        <taxon>Viridiplantae</taxon>
        <taxon>Streptophyta</taxon>
        <taxon>Embryophyta</taxon>
        <taxon>Tracheophyta</taxon>
        <taxon>Spermatophyta</taxon>
        <taxon>Magnoliopsida</taxon>
        <taxon>Liliopsida</taxon>
        <taxon>Poales</taxon>
        <taxon>Poaceae</taxon>
        <taxon>PACMAD clade</taxon>
        <taxon>Arundinoideae</taxon>
        <taxon>Arundineae</taxon>
        <taxon>Arundo</taxon>
    </lineage>
</organism>
<reference evidence="1" key="1">
    <citation type="submission" date="2014-09" db="EMBL/GenBank/DDBJ databases">
        <authorList>
            <person name="Magalhaes I.L.F."/>
            <person name="Oliveira U."/>
            <person name="Santos F.R."/>
            <person name="Vidigal T.H.D.A."/>
            <person name="Brescovit A.D."/>
            <person name="Santos A.J."/>
        </authorList>
    </citation>
    <scope>NUCLEOTIDE SEQUENCE</scope>
    <source>
        <tissue evidence="1">Shoot tissue taken approximately 20 cm above the soil surface</tissue>
    </source>
</reference>
<evidence type="ECO:0000313" key="1">
    <source>
        <dbReference type="EMBL" id="JAE10095.1"/>
    </source>
</evidence>
<reference evidence="1" key="2">
    <citation type="journal article" date="2015" name="Data Brief">
        <title>Shoot transcriptome of the giant reed, Arundo donax.</title>
        <authorList>
            <person name="Barrero R.A."/>
            <person name="Guerrero F.D."/>
            <person name="Moolhuijzen P."/>
            <person name="Goolsby J.A."/>
            <person name="Tidwell J."/>
            <person name="Bellgard S.E."/>
            <person name="Bellgard M.I."/>
        </authorList>
    </citation>
    <scope>NUCLEOTIDE SEQUENCE</scope>
    <source>
        <tissue evidence="1">Shoot tissue taken approximately 20 cm above the soil surface</tissue>
    </source>
</reference>
<dbReference type="AlphaFoldDB" id="A0A0A9FAT2"/>
<dbReference type="EMBL" id="GBRH01187801">
    <property type="protein sequence ID" value="JAE10095.1"/>
    <property type="molecule type" value="Transcribed_RNA"/>
</dbReference>
<protein>
    <submittedName>
        <fullName evidence="1">Uncharacterized protein</fullName>
    </submittedName>
</protein>
<proteinExistence type="predicted"/>